<accession>A0AB74TMZ0</accession>
<evidence type="ECO:0000313" key="2">
    <source>
        <dbReference type="EMBL" id="XBC46907.1"/>
    </source>
</evidence>
<dbReference type="GO" id="GO:0005975">
    <property type="term" value="P:carbohydrate metabolic process"/>
    <property type="evidence" value="ECO:0007669"/>
    <property type="project" value="InterPro"/>
</dbReference>
<dbReference type="Gene3D" id="3.20.20.70">
    <property type="entry name" value="Aldolase class I"/>
    <property type="match status" value="1"/>
</dbReference>
<reference evidence="2" key="1">
    <citation type="submission" date="2023-12" db="EMBL/GenBank/DDBJ databases">
        <title>Dolosigranulum savutii sp. nov. isolated from human upper respiratory samples collected in Botswana.</title>
        <authorList>
            <person name="Kelly M.S."/>
        </authorList>
    </citation>
    <scope>NUCLEOTIDE SEQUENCE</scope>
    <source>
        <strain evidence="2">MSK433</strain>
    </source>
</reference>
<dbReference type="InterPro" id="IPR001585">
    <property type="entry name" value="TAL/FSA"/>
</dbReference>
<evidence type="ECO:0000256" key="1">
    <source>
        <dbReference type="ARBA" id="ARBA00023270"/>
    </source>
</evidence>
<gene>
    <name evidence="2" type="ORF">VUQ08_03310</name>
</gene>
<name>A0AB74TMZ0_9LACT</name>
<proteinExistence type="predicted"/>
<dbReference type="InterPro" id="IPR011861">
    <property type="entry name" value="Transald_staph-type"/>
</dbReference>
<sequence>MMKNLKISIFADGADIEQMKAIYKTGNVDGFTTNPSLMKKAGISDYNIFAKNVVKEFPDVSISFEVFADDFDTMEKEAIKISSLGENVSVKIPIMNSKGESSIPLISKLSHSGIKLNVTAVFTIEQVKDIVDNIDENSQTIVSVFAGRIADTGIDPIDIMSKSAELCHSKKGVKLLWASPREAYNIIQANEVGADIITCTPDLIRKTSKFGKDLEKFSKETVQMFLKDSQSLGYSIL</sequence>
<dbReference type="RefSeq" id="WP_220084639.1">
    <property type="nucleotide sequence ID" value="NZ_CP142433.1"/>
</dbReference>
<dbReference type="GO" id="GO:0004801">
    <property type="term" value="F:transaldolase activity"/>
    <property type="evidence" value="ECO:0007669"/>
    <property type="project" value="UniProtKB-EC"/>
</dbReference>
<dbReference type="SUPFAM" id="SSF51569">
    <property type="entry name" value="Aldolase"/>
    <property type="match status" value="1"/>
</dbReference>
<dbReference type="PANTHER" id="PTHR10683:SF40">
    <property type="entry name" value="FRUCTOSE-6-PHOSPHATE ALDOLASE 1-RELATED"/>
    <property type="match status" value="1"/>
</dbReference>
<dbReference type="NCBIfam" id="TIGR02134">
    <property type="entry name" value="transald_staph"/>
    <property type="match status" value="1"/>
</dbReference>
<dbReference type="Pfam" id="PF00923">
    <property type="entry name" value="TAL_FSA"/>
    <property type="match status" value="1"/>
</dbReference>
<keyword evidence="2" id="KW-0808">Transferase</keyword>
<dbReference type="InterPro" id="IPR013785">
    <property type="entry name" value="Aldolase_TIM"/>
</dbReference>
<dbReference type="PANTHER" id="PTHR10683">
    <property type="entry name" value="TRANSALDOLASE"/>
    <property type="match status" value="1"/>
</dbReference>
<dbReference type="EC" id="2.2.1.2" evidence="2"/>
<dbReference type="AlphaFoldDB" id="A0AB74TMZ0"/>
<keyword evidence="1" id="KW-0704">Schiff base</keyword>
<dbReference type="EMBL" id="CP142433">
    <property type="protein sequence ID" value="XBC46907.1"/>
    <property type="molecule type" value="Genomic_DNA"/>
</dbReference>
<protein>
    <submittedName>
        <fullName evidence="2">Transaldolase</fullName>
        <ecNumber evidence="2">2.2.1.2</ecNumber>
    </submittedName>
</protein>
<organism evidence="2">
    <name type="scientific">Dolosigranulum savutiense</name>
    <dbReference type="NCBI Taxonomy" id="3110288"/>
    <lineage>
        <taxon>Bacteria</taxon>
        <taxon>Bacillati</taxon>
        <taxon>Bacillota</taxon>
        <taxon>Bacilli</taxon>
        <taxon>Lactobacillales</taxon>
        <taxon>Carnobacteriaceae</taxon>
        <taxon>Dolosigranulum</taxon>
    </lineage>
</organism>